<dbReference type="PANTHER" id="PTHR24276:SF91">
    <property type="entry name" value="AT26814P-RELATED"/>
    <property type="match status" value="1"/>
</dbReference>
<dbReference type="InterPro" id="IPR001314">
    <property type="entry name" value="Peptidase_S1A"/>
</dbReference>
<comment type="caution">
    <text evidence="8">The sequence shown here is derived from an EMBL/GenBank/DDBJ whole genome shotgun (WGS) entry which is preliminary data.</text>
</comment>
<dbReference type="InterPro" id="IPR009003">
    <property type="entry name" value="Peptidase_S1_PA"/>
</dbReference>
<sequence length="284" mass="30715">MRVFLAICVALTGVAVSAAPQVSTRYRSRYAKALESTHNAPKPRIDGGQEAVPHSFPYQVFVELYYSPSYGTYCGGVLISANYVLTAAHCIDSIYIAYVILGAHNLKQTENTAVLRISEEMKPHENFSVFYYPNDIALIKLSESVEFTDAIQPVALPKRSDVDNTFVDAVGTISGWGATDYVDDSMSSVLNYVNVKVITNRSCRLVFGGLVVDSMVCTSGLNHASTCLGDNGGPLVVNGVLVGIASYYSEGCGDLEAPSGFTRVTSFLDWIEKNSDVITQACEI</sequence>
<evidence type="ECO:0000259" key="7">
    <source>
        <dbReference type="PROSITE" id="PS50240"/>
    </source>
</evidence>
<name>A0AA38IN66_9CUCU</name>
<dbReference type="GO" id="GO:0004252">
    <property type="term" value="F:serine-type endopeptidase activity"/>
    <property type="evidence" value="ECO:0007669"/>
    <property type="project" value="InterPro"/>
</dbReference>
<dbReference type="Proteomes" id="UP001168821">
    <property type="component" value="Unassembled WGS sequence"/>
</dbReference>
<evidence type="ECO:0000256" key="5">
    <source>
        <dbReference type="ARBA" id="ARBA00023157"/>
    </source>
</evidence>
<organism evidence="8 9">
    <name type="scientific">Zophobas morio</name>
    <dbReference type="NCBI Taxonomy" id="2755281"/>
    <lineage>
        <taxon>Eukaryota</taxon>
        <taxon>Metazoa</taxon>
        <taxon>Ecdysozoa</taxon>
        <taxon>Arthropoda</taxon>
        <taxon>Hexapoda</taxon>
        <taxon>Insecta</taxon>
        <taxon>Pterygota</taxon>
        <taxon>Neoptera</taxon>
        <taxon>Endopterygota</taxon>
        <taxon>Coleoptera</taxon>
        <taxon>Polyphaga</taxon>
        <taxon>Cucujiformia</taxon>
        <taxon>Tenebrionidae</taxon>
        <taxon>Zophobas</taxon>
    </lineage>
</organism>
<evidence type="ECO:0000256" key="1">
    <source>
        <dbReference type="ARBA" id="ARBA00007664"/>
    </source>
</evidence>
<dbReference type="SUPFAM" id="SSF50494">
    <property type="entry name" value="Trypsin-like serine proteases"/>
    <property type="match status" value="1"/>
</dbReference>
<reference evidence="8" key="1">
    <citation type="journal article" date="2023" name="G3 (Bethesda)">
        <title>Whole genome assemblies of Zophobas morio and Tenebrio molitor.</title>
        <authorList>
            <person name="Kaur S."/>
            <person name="Stinson S.A."/>
            <person name="diCenzo G.C."/>
        </authorList>
    </citation>
    <scope>NUCLEOTIDE SEQUENCE</scope>
    <source>
        <strain evidence="8">QUZm001</strain>
    </source>
</reference>
<dbReference type="PROSITE" id="PS50240">
    <property type="entry name" value="TRYPSIN_DOM"/>
    <property type="match status" value="1"/>
</dbReference>
<gene>
    <name evidence="8" type="ORF">Zmor_011658</name>
</gene>
<dbReference type="GO" id="GO:0006508">
    <property type="term" value="P:proteolysis"/>
    <property type="evidence" value="ECO:0007669"/>
    <property type="project" value="UniProtKB-KW"/>
</dbReference>
<evidence type="ECO:0000256" key="3">
    <source>
        <dbReference type="ARBA" id="ARBA00022801"/>
    </source>
</evidence>
<keyword evidence="9" id="KW-1185">Reference proteome</keyword>
<dbReference type="AlphaFoldDB" id="A0AA38IN66"/>
<dbReference type="PRINTS" id="PR00722">
    <property type="entry name" value="CHYMOTRYPSIN"/>
</dbReference>
<comment type="similarity">
    <text evidence="1">Belongs to the peptidase S1 family.</text>
</comment>
<evidence type="ECO:0000256" key="4">
    <source>
        <dbReference type="ARBA" id="ARBA00022825"/>
    </source>
</evidence>
<dbReference type="InterPro" id="IPR043504">
    <property type="entry name" value="Peptidase_S1_PA_chymotrypsin"/>
</dbReference>
<accession>A0AA38IN66</accession>
<dbReference type="PANTHER" id="PTHR24276">
    <property type="entry name" value="POLYSERASE-RELATED"/>
    <property type="match status" value="1"/>
</dbReference>
<dbReference type="CDD" id="cd00190">
    <property type="entry name" value="Tryp_SPc"/>
    <property type="match status" value="1"/>
</dbReference>
<keyword evidence="6" id="KW-0732">Signal</keyword>
<keyword evidence="2" id="KW-0645">Protease</keyword>
<dbReference type="SMART" id="SM00020">
    <property type="entry name" value="Tryp_SPc"/>
    <property type="match status" value="1"/>
</dbReference>
<dbReference type="InterPro" id="IPR018114">
    <property type="entry name" value="TRYPSIN_HIS"/>
</dbReference>
<feature type="signal peptide" evidence="6">
    <location>
        <begin position="1"/>
        <end position="19"/>
    </location>
</feature>
<keyword evidence="3" id="KW-0378">Hydrolase</keyword>
<keyword evidence="5" id="KW-1015">Disulfide bond</keyword>
<feature type="domain" description="Peptidase S1" evidence="7">
    <location>
        <begin position="45"/>
        <end position="276"/>
    </location>
</feature>
<dbReference type="FunFam" id="2.40.10.10:FF:000005">
    <property type="entry name" value="Serine protease 37"/>
    <property type="match status" value="1"/>
</dbReference>
<protein>
    <recommendedName>
        <fullName evidence="7">Peptidase S1 domain-containing protein</fullName>
    </recommendedName>
</protein>
<dbReference type="Gene3D" id="2.40.10.10">
    <property type="entry name" value="Trypsin-like serine proteases"/>
    <property type="match status" value="1"/>
</dbReference>
<dbReference type="InterPro" id="IPR001254">
    <property type="entry name" value="Trypsin_dom"/>
</dbReference>
<dbReference type="InterPro" id="IPR050430">
    <property type="entry name" value="Peptidase_S1"/>
</dbReference>
<evidence type="ECO:0000256" key="6">
    <source>
        <dbReference type="SAM" id="SignalP"/>
    </source>
</evidence>
<proteinExistence type="inferred from homology"/>
<evidence type="ECO:0000256" key="2">
    <source>
        <dbReference type="ARBA" id="ARBA00022670"/>
    </source>
</evidence>
<dbReference type="Pfam" id="PF00089">
    <property type="entry name" value="Trypsin"/>
    <property type="match status" value="1"/>
</dbReference>
<evidence type="ECO:0000313" key="8">
    <source>
        <dbReference type="EMBL" id="KAJ3660000.1"/>
    </source>
</evidence>
<feature type="chain" id="PRO_5041335211" description="Peptidase S1 domain-containing protein" evidence="6">
    <location>
        <begin position="20"/>
        <end position="284"/>
    </location>
</feature>
<dbReference type="PROSITE" id="PS00134">
    <property type="entry name" value="TRYPSIN_HIS"/>
    <property type="match status" value="1"/>
</dbReference>
<dbReference type="EMBL" id="JALNTZ010000003">
    <property type="protein sequence ID" value="KAJ3660000.1"/>
    <property type="molecule type" value="Genomic_DNA"/>
</dbReference>
<evidence type="ECO:0000313" key="9">
    <source>
        <dbReference type="Proteomes" id="UP001168821"/>
    </source>
</evidence>
<keyword evidence="4" id="KW-0720">Serine protease</keyword>